<dbReference type="EMBL" id="CM042022">
    <property type="protein sequence ID" value="KAI3815955.1"/>
    <property type="molecule type" value="Genomic_DNA"/>
</dbReference>
<organism evidence="1 2">
    <name type="scientific">Smallanthus sonchifolius</name>
    <dbReference type="NCBI Taxonomy" id="185202"/>
    <lineage>
        <taxon>Eukaryota</taxon>
        <taxon>Viridiplantae</taxon>
        <taxon>Streptophyta</taxon>
        <taxon>Embryophyta</taxon>
        <taxon>Tracheophyta</taxon>
        <taxon>Spermatophyta</taxon>
        <taxon>Magnoliopsida</taxon>
        <taxon>eudicotyledons</taxon>
        <taxon>Gunneridae</taxon>
        <taxon>Pentapetalae</taxon>
        <taxon>asterids</taxon>
        <taxon>campanulids</taxon>
        <taxon>Asterales</taxon>
        <taxon>Asteraceae</taxon>
        <taxon>Asteroideae</taxon>
        <taxon>Heliantheae alliance</taxon>
        <taxon>Millerieae</taxon>
        <taxon>Smallanthus</taxon>
    </lineage>
</organism>
<sequence>MMRMIHAIQSKVNIQVEAGNLAGCFDYEGFENRENEGEGPSRIKDGEGTCGGSGDTCLGGSDSSESDDGDDEELIVDNPSTNQASKPVCTTVEGWVLEDIDEYDNIDNPIDVSSPVHKSDDEQAPRPEASKERIDRT</sequence>
<evidence type="ECO:0000313" key="2">
    <source>
        <dbReference type="Proteomes" id="UP001056120"/>
    </source>
</evidence>
<reference evidence="1 2" key="2">
    <citation type="journal article" date="2022" name="Mol. Ecol. Resour.">
        <title>The genomes of chicory, endive, great burdock and yacon provide insights into Asteraceae paleo-polyploidization history and plant inulin production.</title>
        <authorList>
            <person name="Fan W."/>
            <person name="Wang S."/>
            <person name="Wang H."/>
            <person name="Wang A."/>
            <person name="Jiang F."/>
            <person name="Liu H."/>
            <person name="Zhao H."/>
            <person name="Xu D."/>
            <person name="Zhang Y."/>
        </authorList>
    </citation>
    <scope>NUCLEOTIDE SEQUENCE [LARGE SCALE GENOMIC DNA]</scope>
    <source>
        <strain evidence="2">cv. Yunnan</strain>
        <tissue evidence="1">Leaves</tissue>
    </source>
</reference>
<proteinExistence type="predicted"/>
<dbReference type="Proteomes" id="UP001056120">
    <property type="component" value="Linkage Group LG05"/>
</dbReference>
<protein>
    <submittedName>
        <fullName evidence="1">Uncharacterized protein</fullName>
    </submittedName>
</protein>
<keyword evidence="2" id="KW-1185">Reference proteome</keyword>
<name>A0ACB9J6N5_9ASTR</name>
<accession>A0ACB9J6N5</accession>
<gene>
    <name evidence="1" type="ORF">L1987_15639</name>
</gene>
<comment type="caution">
    <text evidence="1">The sequence shown here is derived from an EMBL/GenBank/DDBJ whole genome shotgun (WGS) entry which is preliminary data.</text>
</comment>
<reference evidence="2" key="1">
    <citation type="journal article" date="2022" name="Mol. Ecol. Resour.">
        <title>The genomes of chicory, endive, great burdock and yacon provide insights into Asteraceae palaeo-polyploidization history and plant inulin production.</title>
        <authorList>
            <person name="Fan W."/>
            <person name="Wang S."/>
            <person name="Wang H."/>
            <person name="Wang A."/>
            <person name="Jiang F."/>
            <person name="Liu H."/>
            <person name="Zhao H."/>
            <person name="Xu D."/>
            <person name="Zhang Y."/>
        </authorList>
    </citation>
    <scope>NUCLEOTIDE SEQUENCE [LARGE SCALE GENOMIC DNA]</scope>
    <source>
        <strain evidence="2">cv. Yunnan</strain>
    </source>
</reference>
<evidence type="ECO:0000313" key="1">
    <source>
        <dbReference type="EMBL" id="KAI3815955.1"/>
    </source>
</evidence>